<dbReference type="PANTHER" id="PTHR43255">
    <property type="entry name" value="IRON-SULFUR-BINDING OXIDOREDUCTASE FADF-RELATED-RELATED"/>
    <property type="match status" value="1"/>
</dbReference>
<dbReference type="InterPro" id="IPR009051">
    <property type="entry name" value="Helical_ferredxn"/>
</dbReference>
<dbReference type="STRING" id="485916.Dtox_1348"/>
<dbReference type="GO" id="GO:0046872">
    <property type="term" value="F:metal ion binding"/>
    <property type="evidence" value="ECO:0007669"/>
    <property type="project" value="UniProtKB-KW"/>
</dbReference>
<evidence type="ECO:0000256" key="1">
    <source>
        <dbReference type="ARBA" id="ARBA00022485"/>
    </source>
</evidence>
<evidence type="ECO:0000313" key="7">
    <source>
        <dbReference type="EMBL" id="ACV62225.1"/>
    </source>
</evidence>
<dbReference type="GO" id="GO:0005886">
    <property type="term" value="C:plasma membrane"/>
    <property type="evidence" value="ECO:0007669"/>
    <property type="project" value="TreeGrafter"/>
</dbReference>
<dbReference type="InterPro" id="IPR017896">
    <property type="entry name" value="4Fe4S_Fe-S-bd"/>
</dbReference>
<dbReference type="GO" id="GO:0016491">
    <property type="term" value="F:oxidoreductase activity"/>
    <property type="evidence" value="ECO:0007669"/>
    <property type="project" value="UniProtKB-KW"/>
</dbReference>
<gene>
    <name evidence="7" type="ordered locus">Dtox_1348</name>
</gene>
<dbReference type="OrthoDB" id="9794954at2"/>
<evidence type="ECO:0000256" key="4">
    <source>
        <dbReference type="ARBA" id="ARBA00023004"/>
    </source>
</evidence>
<keyword evidence="1" id="KW-0004">4Fe-4S</keyword>
<dbReference type="KEGG" id="dae:Dtox_1348"/>
<dbReference type="Pfam" id="PF13183">
    <property type="entry name" value="Fer4_8"/>
    <property type="match status" value="1"/>
</dbReference>
<evidence type="ECO:0000259" key="6">
    <source>
        <dbReference type="Pfam" id="PF13183"/>
    </source>
</evidence>
<evidence type="ECO:0000256" key="2">
    <source>
        <dbReference type="ARBA" id="ARBA00022723"/>
    </source>
</evidence>
<keyword evidence="3" id="KW-0560">Oxidoreductase</keyword>
<dbReference type="RefSeq" id="WP_015756940.1">
    <property type="nucleotide sequence ID" value="NC_013216.1"/>
</dbReference>
<dbReference type="InterPro" id="IPR051460">
    <property type="entry name" value="HdrC_iron-sulfur_subunit"/>
</dbReference>
<dbReference type="GO" id="GO:0051539">
    <property type="term" value="F:4 iron, 4 sulfur cluster binding"/>
    <property type="evidence" value="ECO:0007669"/>
    <property type="project" value="UniProtKB-KW"/>
</dbReference>
<dbReference type="eggNOG" id="COG1150">
    <property type="taxonomic scope" value="Bacteria"/>
</dbReference>
<keyword evidence="8" id="KW-1185">Reference proteome</keyword>
<dbReference type="EMBL" id="CP001720">
    <property type="protein sequence ID" value="ACV62225.1"/>
    <property type="molecule type" value="Genomic_DNA"/>
</dbReference>
<accession>C8W6D6</accession>
<dbReference type="PANTHER" id="PTHR43255:SF1">
    <property type="entry name" value="IRON-SULFUR-BINDING OXIDOREDUCTASE FADF-RELATED"/>
    <property type="match status" value="1"/>
</dbReference>
<name>C8W6D6_DESAS</name>
<reference evidence="7 8" key="1">
    <citation type="journal article" date="2009" name="Stand. Genomic Sci.">
        <title>Complete genome sequence of Desulfotomaculum acetoxidans type strain (5575).</title>
        <authorList>
            <person name="Spring S."/>
            <person name="Lapidus A."/>
            <person name="Schroder M."/>
            <person name="Gleim D."/>
            <person name="Sims D."/>
            <person name="Meincke L."/>
            <person name="Glavina Del Rio T."/>
            <person name="Tice H."/>
            <person name="Copeland A."/>
            <person name="Cheng J.F."/>
            <person name="Lucas S."/>
            <person name="Chen F."/>
            <person name="Nolan M."/>
            <person name="Bruce D."/>
            <person name="Goodwin L."/>
            <person name="Pitluck S."/>
            <person name="Ivanova N."/>
            <person name="Mavromatis K."/>
            <person name="Mikhailova N."/>
            <person name="Pati A."/>
            <person name="Chen A."/>
            <person name="Palaniappan K."/>
            <person name="Land M."/>
            <person name="Hauser L."/>
            <person name="Chang Y.J."/>
            <person name="Jeffries C.D."/>
            <person name="Chain P."/>
            <person name="Saunders E."/>
            <person name="Brettin T."/>
            <person name="Detter J.C."/>
            <person name="Goker M."/>
            <person name="Bristow J."/>
            <person name="Eisen J.A."/>
            <person name="Markowitz V."/>
            <person name="Hugenholtz P."/>
            <person name="Kyrpides N.C."/>
            <person name="Klenk H.P."/>
            <person name="Han C."/>
        </authorList>
    </citation>
    <scope>NUCLEOTIDE SEQUENCE [LARGE SCALE GENOMIC DNA]</scope>
    <source>
        <strain evidence="8">ATCC 49208 / DSM 771 / VKM B-1644</strain>
    </source>
</reference>
<keyword evidence="5" id="KW-0411">Iron-sulfur</keyword>
<evidence type="ECO:0000256" key="5">
    <source>
        <dbReference type="ARBA" id="ARBA00023014"/>
    </source>
</evidence>
<dbReference type="Proteomes" id="UP000002217">
    <property type="component" value="Chromosome"/>
</dbReference>
<organism evidence="7 8">
    <name type="scientific">Desulfofarcimen acetoxidans (strain ATCC 49208 / DSM 771 / KCTC 5769 / VKM B-1644 / 5575)</name>
    <name type="common">Desulfotomaculum acetoxidans</name>
    <dbReference type="NCBI Taxonomy" id="485916"/>
    <lineage>
        <taxon>Bacteria</taxon>
        <taxon>Bacillati</taxon>
        <taxon>Bacillota</taxon>
        <taxon>Clostridia</taxon>
        <taxon>Eubacteriales</taxon>
        <taxon>Peptococcaceae</taxon>
        <taxon>Desulfofarcimen</taxon>
    </lineage>
</organism>
<keyword evidence="2" id="KW-0479">Metal-binding</keyword>
<evidence type="ECO:0000313" key="8">
    <source>
        <dbReference type="Proteomes" id="UP000002217"/>
    </source>
</evidence>
<protein>
    <submittedName>
        <fullName evidence="7">Heterodisulfide reductase, C subunit</fullName>
    </submittedName>
</protein>
<sequence length="192" mass="21815">MENEICSTAPGTEFSPSGSLLQEIQQMTHQNISRCYQCKKCSAGCSVNFVMDLKVNEVVRAIQLGDRERLLAANSYWVCTACKTCKNRCPNDIDSSAIMDALKAIAIKENRVKKENKICHFHNSFLTAVKLLGRTHELGMVGLYKHKTKTYTDDLEMGLEMFKRGKFKILPERIRGTKQIKKIFEMAKEKDA</sequence>
<dbReference type="InterPro" id="IPR017900">
    <property type="entry name" value="4Fe4S_Fe_S_CS"/>
</dbReference>
<evidence type="ECO:0000256" key="3">
    <source>
        <dbReference type="ARBA" id="ARBA00023002"/>
    </source>
</evidence>
<proteinExistence type="predicted"/>
<dbReference type="Gene3D" id="1.10.1060.10">
    <property type="entry name" value="Alpha-helical ferredoxin"/>
    <property type="match status" value="1"/>
</dbReference>
<dbReference type="HOGENOM" id="CLU_093432_1_0_9"/>
<dbReference type="PROSITE" id="PS00198">
    <property type="entry name" value="4FE4S_FER_1"/>
    <property type="match status" value="1"/>
</dbReference>
<keyword evidence="4" id="KW-0408">Iron</keyword>
<dbReference type="SUPFAM" id="SSF46548">
    <property type="entry name" value="alpha-helical ferredoxin"/>
    <property type="match status" value="1"/>
</dbReference>
<dbReference type="AlphaFoldDB" id="C8W6D6"/>
<feature type="domain" description="4Fe-4S ferredoxin-type" evidence="6">
    <location>
        <begin position="32"/>
        <end position="93"/>
    </location>
</feature>